<dbReference type="AlphaFoldDB" id="A0A8J3N367"/>
<dbReference type="CDD" id="cd03025">
    <property type="entry name" value="DsbA_FrnE_like"/>
    <property type="match status" value="1"/>
</dbReference>
<protein>
    <recommendedName>
        <fullName evidence="3">DsbA family protein</fullName>
    </recommendedName>
</protein>
<name>A0A8J3N367_9CHLR</name>
<comment type="caution">
    <text evidence="1">The sequence shown here is derived from an EMBL/GenBank/DDBJ whole genome shotgun (WGS) entry which is preliminary data.</text>
</comment>
<gene>
    <name evidence="1" type="ORF">KSF_039430</name>
</gene>
<dbReference type="InterPro" id="IPR036249">
    <property type="entry name" value="Thioredoxin-like_sf"/>
</dbReference>
<sequence>MSIHEQMEAMPDRHVEGNNEAGEQALVQIEYFTDPLCSWSWAFEVQWRRLRYECAERLNWRYRMGGLIADWRSYDDPLNDIRSPSQMGPQWFQVYEMSGMPLDDHLWQIDPPASSYPACIAVKAAERQGPTAIEEYLRRLREAVMMERRNIARRDILLAVAQETAATGLLDLDRFCADLDAAEPMDSFRQDLRDAAYYGIGRFPTLILHRYDERGIVLIGYRPYDALRSAIEHLVPGITQQTSSMSSQELTVAYVTRWRRVVARELMEVLDYDNLDQVQAMLQSLVANGTLLLADDTPSDEPIYMSRS</sequence>
<dbReference type="SUPFAM" id="SSF52833">
    <property type="entry name" value="Thioredoxin-like"/>
    <property type="match status" value="1"/>
</dbReference>
<dbReference type="PANTHER" id="PTHR13887">
    <property type="entry name" value="GLUTATHIONE S-TRANSFERASE KAPPA"/>
    <property type="match status" value="1"/>
</dbReference>
<proteinExistence type="predicted"/>
<evidence type="ECO:0000313" key="1">
    <source>
        <dbReference type="EMBL" id="GHO93895.1"/>
    </source>
</evidence>
<evidence type="ECO:0000313" key="2">
    <source>
        <dbReference type="Proteomes" id="UP000597444"/>
    </source>
</evidence>
<dbReference type="EMBL" id="BNJK01000001">
    <property type="protein sequence ID" value="GHO93895.1"/>
    <property type="molecule type" value="Genomic_DNA"/>
</dbReference>
<dbReference type="RefSeq" id="WP_220204663.1">
    <property type="nucleotide sequence ID" value="NZ_BNJK01000001.1"/>
</dbReference>
<reference evidence="1" key="1">
    <citation type="submission" date="2020-10" db="EMBL/GenBank/DDBJ databases">
        <title>Taxonomic study of unclassified bacteria belonging to the class Ktedonobacteria.</title>
        <authorList>
            <person name="Yabe S."/>
            <person name="Wang C.M."/>
            <person name="Zheng Y."/>
            <person name="Sakai Y."/>
            <person name="Cavaletti L."/>
            <person name="Monciardini P."/>
            <person name="Donadio S."/>
        </authorList>
    </citation>
    <scope>NUCLEOTIDE SEQUENCE</scope>
    <source>
        <strain evidence="1">ID150040</strain>
    </source>
</reference>
<evidence type="ECO:0008006" key="3">
    <source>
        <dbReference type="Google" id="ProtNLM"/>
    </source>
</evidence>
<dbReference type="Pfam" id="PF13743">
    <property type="entry name" value="Thioredoxin_5"/>
    <property type="match status" value="1"/>
</dbReference>
<organism evidence="1 2">
    <name type="scientific">Reticulibacter mediterranei</name>
    <dbReference type="NCBI Taxonomy" id="2778369"/>
    <lineage>
        <taxon>Bacteria</taxon>
        <taxon>Bacillati</taxon>
        <taxon>Chloroflexota</taxon>
        <taxon>Ktedonobacteria</taxon>
        <taxon>Ktedonobacterales</taxon>
        <taxon>Reticulibacteraceae</taxon>
        <taxon>Reticulibacter</taxon>
    </lineage>
</organism>
<dbReference type="PANTHER" id="PTHR13887:SF54">
    <property type="entry name" value="DSBA FAMILY PROTEIN"/>
    <property type="match status" value="1"/>
</dbReference>
<dbReference type="Proteomes" id="UP000597444">
    <property type="component" value="Unassembled WGS sequence"/>
</dbReference>
<dbReference type="Gene3D" id="3.40.30.10">
    <property type="entry name" value="Glutaredoxin"/>
    <property type="match status" value="1"/>
</dbReference>
<keyword evidence="2" id="KW-1185">Reference proteome</keyword>
<accession>A0A8J3N367</accession>